<dbReference type="Proteomes" id="UP000549394">
    <property type="component" value="Unassembled WGS sequence"/>
</dbReference>
<name>A0A7I8VKP5_9ANNE</name>
<accession>A0A7I8VKP5</accession>
<gene>
    <name evidence="2" type="ORF">DGYR_LOCUS4697</name>
</gene>
<sequence>MGCGSTRIHTTPVSNGRQHSYIDFPLVRRSRTQFSHLSASIQNDEESVKIIMSPDCSTIQIEMVSFGLDGTAEANNDGNENGTSNDTLQPCSAKKDSTKKPRSVQSEKKRKSSFGELI</sequence>
<protein>
    <submittedName>
        <fullName evidence="2">Uncharacterized protein</fullName>
    </submittedName>
</protein>
<organism evidence="2 3">
    <name type="scientific">Dimorphilus gyrociliatus</name>
    <dbReference type="NCBI Taxonomy" id="2664684"/>
    <lineage>
        <taxon>Eukaryota</taxon>
        <taxon>Metazoa</taxon>
        <taxon>Spiralia</taxon>
        <taxon>Lophotrochozoa</taxon>
        <taxon>Annelida</taxon>
        <taxon>Polychaeta</taxon>
        <taxon>Polychaeta incertae sedis</taxon>
        <taxon>Dinophilidae</taxon>
        <taxon>Dimorphilus</taxon>
    </lineage>
</organism>
<evidence type="ECO:0000313" key="3">
    <source>
        <dbReference type="Proteomes" id="UP000549394"/>
    </source>
</evidence>
<feature type="compositionally biased region" description="Polar residues" evidence="1">
    <location>
        <begin position="73"/>
        <end position="90"/>
    </location>
</feature>
<evidence type="ECO:0000313" key="2">
    <source>
        <dbReference type="EMBL" id="CAD5116022.1"/>
    </source>
</evidence>
<reference evidence="2 3" key="1">
    <citation type="submission" date="2020-08" db="EMBL/GenBank/DDBJ databases">
        <authorList>
            <person name="Hejnol A."/>
        </authorList>
    </citation>
    <scope>NUCLEOTIDE SEQUENCE [LARGE SCALE GENOMIC DNA]</scope>
</reference>
<dbReference type="EMBL" id="CAJFCJ010000006">
    <property type="protein sequence ID" value="CAD5116022.1"/>
    <property type="molecule type" value="Genomic_DNA"/>
</dbReference>
<feature type="region of interest" description="Disordered" evidence="1">
    <location>
        <begin position="70"/>
        <end position="118"/>
    </location>
</feature>
<feature type="compositionally biased region" description="Polar residues" evidence="1">
    <location>
        <begin position="7"/>
        <end position="18"/>
    </location>
</feature>
<keyword evidence="3" id="KW-1185">Reference proteome</keyword>
<comment type="caution">
    <text evidence="2">The sequence shown here is derived from an EMBL/GenBank/DDBJ whole genome shotgun (WGS) entry which is preliminary data.</text>
</comment>
<evidence type="ECO:0000256" key="1">
    <source>
        <dbReference type="SAM" id="MobiDB-lite"/>
    </source>
</evidence>
<proteinExistence type="predicted"/>
<feature type="region of interest" description="Disordered" evidence="1">
    <location>
        <begin position="1"/>
        <end position="20"/>
    </location>
</feature>
<dbReference type="AlphaFoldDB" id="A0A7I8VKP5"/>